<dbReference type="Pfam" id="PF03847">
    <property type="entry name" value="TFIID_20kDa"/>
    <property type="match status" value="1"/>
</dbReference>
<dbReference type="PANTHER" id="PTHR12264:SF21">
    <property type="entry name" value="TRANSCRIPTION INITIATION FACTOR TFIID SUBUNIT 12"/>
    <property type="match status" value="1"/>
</dbReference>
<organism evidence="8 9">
    <name type="scientific">Thanatephorus cucumeris (strain AG1-IB / isolate 7/3/14)</name>
    <name type="common">Lettuce bottom rot fungus</name>
    <name type="synonym">Rhizoctonia solani</name>
    <dbReference type="NCBI Taxonomy" id="1108050"/>
    <lineage>
        <taxon>Eukaryota</taxon>
        <taxon>Fungi</taxon>
        <taxon>Dikarya</taxon>
        <taxon>Basidiomycota</taxon>
        <taxon>Agaricomycotina</taxon>
        <taxon>Agaricomycetes</taxon>
        <taxon>Cantharellales</taxon>
        <taxon>Ceratobasidiaceae</taxon>
        <taxon>Rhizoctonia</taxon>
        <taxon>Rhizoctonia solani AG-1</taxon>
    </lineage>
</organism>
<evidence type="ECO:0000256" key="3">
    <source>
        <dbReference type="ARBA" id="ARBA00023015"/>
    </source>
</evidence>
<dbReference type="GO" id="GO:0046982">
    <property type="term" value="F:protein heterodimerization activity"/>
    <property type="evidence" value="ECO:0007669"/>
    <property type="project" value="InterPro"/>
</dbReference>
<dbReference type="GO" id="GO:0017025">
    <property type="term" value="F:TBP-class protein binding"/>
    <property type="evidence" value="ECO:0007669"/>
    <property type="project" value="TreeGrafter"/>
</dbReference>
<dbReference type="InterPro" id="IPR037794">
    <property type="entry name" value="TAF12"/>
</dbReference>
<dbReference type="InterPro" id="IPR009072">
    <property type="entry name" value="Histone-fold"/>
</dbReference>
<dbReference type="InterPro" id="IPR003228">
    <property type="entry name" value="TFIID_TAF12_dom"/>
</dbReference>
<feature type="compositionally biased region" description="Low complexity" evidence="6">
    <location>
        <begin position="125"/>
        <end position="149"/>
    </location>
</feature>
<dbReference type="GO" id="GO:0003677">
    <property type="term" value="F:DNA binding"/>
    <property type="evidence" value="ECO:0007669"/>
    <property type="project" value="TreeGrafter"/>
</dbReference>
<sequence length="342" mass="35411">MASNTNGNEQQQVPATPVNVGGTLYQPTPTPAPRPAVATSTAATATPAPTTGASNGQPSLNTIQANLSNLLKTPASATHSAQIAAALAPHMTQIMNLAKQGTLTESQMAQLKTLAGIVAPGNQQPAAAASTPRPATTTLPRPAGTPQPAMAPAATAQTAVKPPVTTATTYPATPQQSWTRAVPVLSNQLLPYPVNSAYPAAAPTGPAPVPRRALKDLVYGFESDVRVDPDAEQFLLQAADDFIESVTQFACRVAKHRGSDTLEVKDLQLHLENNYDLHIPGFATDDTRHATATAAQASVTNAISKPIAPLPAARKSRHRATDPAALRASRLAAVRDAASRPA</sequence>
<evidence type="ECO:0000313" key="8">
    <source>
        <dbReference type="EMBL" id="CEL57840.1"/>
    </source>
</evidence>
<dbReference type="AlphaFoldDB" id="A0A0B7FJI9"/>
<feature type="region of interest" description="Disordered" evidence="6">
    <location>
        <begin position="1"/>
        <end position="60"/>
    </location>
</feature>
<reference evidence="8 9" key="1">
    <citation type="submission" date="2014-11" db="EMBL/GenBank/DDBJ databases">
        <authorList>
            <person name="Wibberg Daniel"/>
        </authorList>
    </citation>
    <scope>NUCLEOTIDE SEQUENCE [LARGE SCALE GENOMIC DNA]</scope>
    <source>
        <strain evidence="8">Rhizoctonia solani AG1-IB 7/3/14</strain>
    </source>
</reference>
<feature type="region of interest" description="Disordered" evidence="6">
    <location>
        <begin position="122"/>
        <end position="149"/>
    </location>
</feature>
<name>A0A0B7FJI9_THACB</name>
<evidence type="ECO:0000313" key="9">
    <source>
        <dbReference type="Proteomes" id="UP000059188"/>
    </source>
</evidence>
<keyword evidence="8" id="KW-0396">Initiation factor</keyword>
<evidence type="ECO:0000256" key="2">
    <source>
        <dbReference type="ARBA" id="ARBA00007530"/>
    </source>
</evidence>
<dbReference type="SUPFAM" id="SSF47113">
    <property type="entry name" value="Histone-fold"/>
    <property type="match status" value="1"/>
</dbReference>
<evidence type="ECO:0000259" key="7">
    <source>
        <dbReference type="Pfam" id="PF03847"/>
    </source>
</evidence>
<dbReference type="CDD" id="cd07981">
    <property type="entry name" value="HFD_TAF12"/>
    <property type="match status" value="1"/>
</dbReference>
<dbReference type="GO" id="GO:0051123">
    <property type="term" value="P:RNA polymerase II preinitiation complex assembly"/>
    <property type="evidence" value="ECO:0007669"/>
    <property type="project" value="TreeGrafter"/>
</dbReference>
<feature type="compositionally biased region" description="Low complexity" evidence="6">
    <location>
        <begin position="35"/>
        <end position="53"/>
    </location>
</feature>
<evidence type="ECO:0000256" key="4">
    <source>
        <dbReference type="ARBA" id="ARBA00023163"/>
    </source>
</evidence>
<dbReference type="GO" id="GO:0003743">
    <property type="term" value="F:translation initiation factor activity"/>
    <property type="evidence" value="ECO:0007669"/>
    <property type="project" value="UniProtKB-KW"/>
</dbReference>
<keyword evidence="4" id="KW-0804">Transcription</keyword>
<dbReference type="OrthoDB" id="2193432at2759"/>
<dbReference type="Gene3D" id="1.10.20.10">
    <property type="entry name" value="Histone, subunit A"/>
    <property type="match status" value="1"/>
</dbReference>
<comment type="subcellular location">
    <subcellularLocation>
        <location evidence="1">Nucleus</location>
    </subcellularLocation>
</comment>
<evidence type="ECO:0000256" key="5">
    <source>
        <dbReference type="ARBA" id="ARBA00023242"/>
    </source>
</evidence>
<proteinExistence type="inferred from homology"/>
<feature type="domain" description="Transcription initiation factor TFIID subunit 12" evidence="7">
    <location>
        <begin position="212"/>
        <end position="277"/>
    </location>
</feature>
<evidence type="ECO:0000256" key="1">
    <source>
        <dbReference type="ARBA" id="ARBA00004123"/>
    </source>
</evidence>
<evidence type="ECO:0000256" key="6">
    <source>
        <dbReference type="SAM" id="MobiDB-lite"/>
    </source>
</evidence>
<keyword evidence="3" id="KW-0805">Transcription regulation</keyword>
<protein>
    <submittedName>
        <fullName evidence="8">Transcription initiation factor TFIID subunit 12</fullName>
    </submittedName>
</protein>
<keyword evidence="9" id="KW-1185">Reference proteome</keyword>
<dbReference type="PANTHER" id="PTHR12264">
    <property type="entry name" value="TRANSCRIPTION INITIATION FACTOR TFIID SUBUNIT 12"/>
    <property type="match status" value="1"/>
</dbReference>
<gene>
    <name evidence="8" type="ORF">RSOLAG1IB_02584</name>
</gene>
<accession>A0A0B7FJI9</accession>
<dbReference type="Proteomes" id="UP000059188">
    <property type="component" value="Unassembled WGS sequence"/>
</dbReference>
<dbReference type="GO" id="GO:0000124">
    <property type="term" value="C:SAGA complex"/>
    <property type="evidence" value="ECO:0007669"/>
    <property type="project" value="InterPro"/>
</dbReference>
<dbReference type="STRING" id="1108050.A0A0B7FJI9"/>
<keyword evidence="5" id="KW-0539">Nucleus</keyword>
<feature type="compositionally biased region" description="Polar residues" evidence="6">
    <location>
        <begin position="1"/>
        <end position="14"/>
    </location>
</feature>
<keyword evidence="8" id="KW-0648">Protein biosynthesis</keyword>
<dbReference type="GO" id="GO:0005669">
    <property type="term" value="C:transcription factor TFIID complex"/>
    <property type="evidence" value="ECO:0007669"/>
    <property type="project" value="InterPro"/>
</dbReference>
<comment type="similarity">
    <text evidence="2">Belongs to the TAF12 family.</text>
</comment>
<dbReference type="EMBL" id="LN679102">
    <property type="protein sequence ID" value="CEL57840.1"/>
    <property type="molecule type" value="Genomic_DNA"/>
</dbReference>